<dbReference type="Proteomes" id="UP000533637">
    <property type="component" value="Unassembled WGS sequence"/>
</dbReference>
<keyword evidence="2" id="KW-1185">Reference proteome</keyword>
<reference evidence="1 2" key="1">
    <citation type="submission" date="2020-08" db="EMBL/GenBank/DDBJ databases">
        <title>Genomic Encyclopedia of Type Strains, Phase IV (KMG-IV): sequencing the most valuable type-strain genomes for metagenomic binning, comparative biology and taxonomic classification.</title>
        <authorList>
            <person name="Goeker M."/>
        </authorList>
    </citation>
    <scope>NUCLEOTIDE SEQUENCE [LARGE SCALE GENOMIC DNA]</scope>
    <source>
        <strain evidence="1 2">DSM 102983</strain>
    </source>
</reference>
<protein>
    <recommendedName>
        <fullName evidence="3">AraC family transcriptional regulator</fullName>
    </recommendedName>
</protein>
<sequence>MNQETEGMVYNYPPVFLYHKYYVEDPPCFTISIQE</sequence>
<name>A0ABR6KNJ9_9BACT</name>
<organism evidence="1 2">
    <name type="scientific">Parabacteroides faecis</name>
    <dbReference type="NCBI Taxonomy" id="1217282"/>
    <lineage>
        <taxon>Bacteria</taxon>
        <taxon>Pseudomonadati</taxon>
        <taxon>Bacteroidota</taxon>
        <taxon>Bacteroidia</taxon>
        <taxon>Bacteroidales</taxon>
        <taxon>Tannerellaceae</taxon>
        <taxon>Parabacteroides</taxon>
    </lineage>
</organism>
<accession>A0ABR6KNJ9</accession>
<evidence type="ECO:0008006" key="3">
    <source>
        <dbReference type="Google" id="ProtNLM"/>
    </source>
</evidence>
<evidence type="ECO:0000313" key="2">
    <source>
        <dbReference type="Proteomes" id="UP000533637"/>
    </source>
</evidence>
<comment type="caution">
    <text evidence="1">The sequence shown here is derived from an EMBL/GenBank/DDBJ whole genome shotgun (WGS) entry which is preliminary data.</text>
</comment>
<dbReference type="EMBL" id="JACHOC010000005">
    <property type="protein sequence ID" value="MBB4623072.1"/>
    <property type="molecule type" value="Genomic_DNA"/>
</dbReference>
<evidence type="ECO:0000313" key="1">
    <source>
        <dbReference type="EMBL" id="MBB4623072.1"/>
    </source>
</evidence>
<proteinExistence type="predicted"/>
<gene>
    <name evidence="1" type="ORF">GGQ57_002981</name>
</gene>